<gene>
    <name evidence="1" type="ORF">Q0S36_11840</name>
</gene>
<evidence type="ECO:0000313" key="1">
    <source>
        <dbReference type="EMBL" id="MDN8670024.1"/>
    </source>
</evidence>
<name>A0ABT8QDW9_9GAMM</name>
<keyword evidence="2" id="KW-1185">Reference proteome</keyword>
<sequence>MWIDETVFGIDDMGTVKHLRWHSPPPKEVLLPPFNSPEAYHSNFVRQAGRETGINPGSQAAL</sequence>
<accession>A0ABT8QDW9</accession>
<dbReference type="RefSeq" id="WP_133119702.1">
    <property type="nucleotide sequence ID" value="NZ_CBCSJV010000004.1"/>
</dbReference>
<reference evidence="1" key="1">
    <citation type="submission" date="2023-07" db="EMBL/GenBank/DDBJ databases">
        <title>Stenotrophomonas isolates from soil.</title>
        <authorList>
            <person name="Sharma V."/>
            <person name="Zur-Pinska J."/>
            <person name="Hay A.G."/>
        </authorList>
    </citation>
    <scope>NUCLEOTIDE SEQUENCE</scope>
    <source>
        <strain evidence="1">C2</strain>
    </source>
</reference>
<organism evidence="1 2">
    <name type="scientific">Stenotrophomonas indicatrix</name>
    <dbReference type="NCBI Taxonomy" id="2045451"/>
    <lineage>
        <taxon>Bacteria</taxon>
        <taxon>Pseudomonadati</taxon>
        <taxon>Pseudomonadota</taxon>
        <taxon>Gammaproteobacteria</taxon>
        <taxon>Lysobacterales</taxon>
        <taxon>Lysobacteraceae</taxon>
        <taxon>Stenotrophomonas</taxon>
    </lineage>
</organism>
<evidence type="ECO:0000313" key="2">
    <source>
        <dbReference type="Proteomes" id="UP001174315"/>
    </source>
</evidence>
<proteinExistence type="predicted"/>
<protein>
    <recommendedName>
        <fullName evidence="3">Transposase</fullName>
    </recommendedName>
</protein>
<evidence type="ECO:0008006" key="3">
    <source>
        <dbReference type="Google" id="ProtNLM"/>
    </source>
</evidence>
<dbReference type="Proteomes" id="UP001174315">
    <property type="component" value="Unassembled WGS sequence"/>
</dbReference>
<comment type="caution">
    <text evidence="1">The sequence shown here is derived from an EMBL/GenBank/DDBJ whole genome shotgun (WGS) entry which is preliminary data.</text>
</comment>
<dbReference type="EMBL" id="JAUKNN010000026">
    <property type="protein sequence ID" value="MDN8670024.1"/>
    <property type="molecule type" value="Genomic_DNA"/>
</dbReference>